<dbReference type="Pfam" id="PF07729">
    <property type="entry name" value="FCD"/>
    <property type="match status" value="1"/>
</dbReference>
<dbReference type="InterPro" id="IPR036388">
    <property type="entry name" value="WH-like_DNA-bd_sf"/>
</dbReference>
<dbReference type="InterPro" id="IPR011711">
    <property type="entry name" value="GntR_C"/>
</dbReference>
<dbReference type="Proteomes" id="UP001523369">
    <property type="component" value="Unassembled WGS sequence"/>
</dbReference>
<dbReference type="Gene3D" id="1.20.120.530">
    <property type="entry name" value="GntR ligand-binding domain-like"/>
    <property type="match status" value="1"/>
</dbReference>
<reference evidence="5 6" key="1">
    <citation type="submission" date="2022-06" db="EMBL/GenBank/DDBJ databases">
        <title>New Species of the Genus Actinoplanes, ActinopZanes ferrugineus.</title>
        <authorList>
            <person name="Ding P."/>
        </authorList>
    </citation>
    <scope>NUCLEOTIDE SEQUENCE [LARGE SCALE GENOMIC DNA]</scope>
    <source>
        <strain evidence="5 6">TRM88003</strain>
    </source>
</reference>
<comment type="caution">
    <text evidence="5">The sequence shown here is derived from an EMBL/GenBank/DDBJ whole genome shotgun (WGS) entry which is preliminary data.</text>
</comment>
<evidence type="ECO:0000256" key="3">
    <source>
        <dbReference type="ARBA" id="ARBA00023163"/>
    </source>
</evidence>
<dbReference type="SMART" id="SM00895">
    <property type="entry name" value="FCD"/>
    <property type="match status" value="1"/>
</dbReference>
<name>A0ABT1DLQ3_9ACTN</name>
<keyword evidence="1" id="KW-0805">Transcription regulation</keyword>
<keyword evidence="6" id="KW-1185">Reference proteome</keyword>
<gene>
    <name evidence="5" type="ORF">M1L60_14170</name>
</gene>
<organism evidence="5 6">
    <name type="scientific">Paractinoplanes aksuensis</name>
    <dbReference type="NCBI Taxonomy" id="2939490"/>
    <lineage>
        <taxon>Bacteria</taxon>
        <taxon>Bacillati</taxon>
        <taxon>Actinomycetota</taxon>
        <taxon>Actinomycetes</taxon>
        <taxon>Micromonosporales</taxon>
        <taxon>Micromonosporaceae</taxon>
        <taxon>Paractinoplanes</taxon>
    </lineage>
</organism>
<dbReference type="InterPro" id="IPR036390">
    <property type="entry name" value="WH_DNA-bd_sf"/>
</dbReference>
<dbReference type="EMBL" id="JAMYJR010000013">
    <property type="protein sequence ID" value="MCO8271739.1"/>
    <property type="molecule type" value="Genomic_DNA"/>
</dbReference>
<dbReference type="SMART" id="SM00345">
    <property type="entry name" value="HTH_GNTR"/>
    <property type="match status" value="1"/>
</dbReference>
<dbReference type="Gene3D" id="1.10.10.10">
    <property type="entry name" value="Winged helix-like DNA-binding domain superfamily/Winged helix DNA-binding domain"/>
    <property type="match status" value="1"/>
</dbReference>
<evidence type="ECO:0000256" key="2">
    <source>
        <dbReference type="ARBA" id="ARBA00023125"/>
    </source>
</evidence>
<evidence type="ECO:0000256" key="1">
    <source>
        <dbReference type="ARBA" id="ARBA00023015"/>
    </source>
</evidence>
<evidence type="ECO:0000313" key="6">
    <source>
        <dbReference type="Proteomes" id="UP001523369"/>
    </source>
</evidence>
<dbReference type="PROSITE" id="PS50949">
    <property type="entry name" value="HTH_GNTR"/>
    <property type="match status" value="1"/>
</dbReference>
<dbReference type="Pfam" id="PF00392">
    <property type="entry name" value="GntR"/>
    <property type="match status" value="1"/>
</dbReference>
<dbReference type="CDD" id="cd07377">
    <property type="entry name" value="WHTH_GntR"/>
    <property type="match status" value="1"/>
</dbReference>
<dbReference type="PANTHER" id="PTHR43537:SF24">
    <property type="entry name" value="GLUCONATE OPERON TRANSCRIPTIONAL REPRESSOR"/>
    <property type="match status" value="1"/>
</dbReference>
<evidence type="ECO:0000313" key="5">
    <source>
        <dbReference type="EMBL" id="MCO8271739.1"/>
    </source>
</evidence>
<dbReference type="PANTHER" id="PTHR43537">
    <property type="entry name" value="TRANSCRIPTIONAL REGULATOR, GNTR FAMILY"/>
    <property type="match status" value="1"/>
</dbReference>
<protein>
    <submittedName>
        <fullName evidence="5">GntR family transcriptional regulator</fullName>
    </submittedName>
</protein>
<dbReference type="InterPro" id="IPR000524">
    <property type="entry name" value="Tscrpt_reg_HTH_GntR"/>
</dbReference>
<accession>A0ABT1DLQ3</accession>
<dbReference type="RefSeq" id="WP_253237860.1">
    <property type="nucleotide sequence ID" value="NZ_JAMYJR010000013.1"/>
</dbReference>
<evidence type="ECO:0000259" key="4">
    <source>
        <dbReference type="PROSITE" id="PS50949"/>
    </source>
</evidence>
<sequence length="215" mass="23760">MGAVEEVAAELRGRIMAGELRPGTRVRLEEVAGRLGISVTPVREALLILRGEDMVELEPNRGYVVAPLSRQDVCDLFQIQAGIAGELAARVAARITPAALDELVSADRALGRARRPAEIEQREHEFHRLVNGQADSRKLTWFLHPATRSAPAPADPPDRDGLRRAHKELLAAFAARDTEAARALTIRHLTADADRQVRNLDERGVWTGERRRRPG</sequence>
<dbReference type="SUPFAM" id="SSF48008">
    <property type="entry name" value="GntR ligand-binding domain-like"/>
    <property type="match status" value="1"/>
</dbReference>
<keyword evidence="3" id="KW-0804">Transcription</keyword>
<dbReference type="InterPro" id="IPR008920">
    <property type="entry name" value="TF_FadR/GntR_C"/>
</dbReference>
<proteinExistence type="predicted"/>
<dbReference type="SUPFAM" id="SSF46785">
    <property type="entry name" value="Winged helix' DNA-binding domain"/>
    <property type="match status" value="1"/>
</dbReference>
<feature type="domain" description="HTH gntR-type" evidence="4">
    <location>
        <begin position="1"/>
        <end position="68"/>
    </location>
</feature>
<keyword evidence="2" id="KW-0238">DNA-binding</keyword>